<feature type="domain" description="Amidohydrolase-related" evidence="2">
    <location>
        <begin position="113"/>
        <end position="321"/>
    </location>
</feature>
<dbReference type="InterPro" id="IPR006680">
    <property type="entry name" value="Amidohydro-rel"/>
</dbReference>
<evidence type="ECO:0000256" key="1">
    <source>
        <dbReference type="ARBA" id="ARBA00023239"/>
    </source>
</evidence>
<keyword evidence="1" id="KW-0456">Lyase</keyword>
<evidence type="ECO:0000313" key="4">
    <source>
        <dbReference type="Proteomes" id="UP000809273"/>
    </source>
</evidence>
<dbReference type="PANTHER" id="PTHR21240:SF19">
    <property type="entry name" value="CATALYTIC_ HYDROLASE"/>
    <property type="match status" value="1"/>
</dbReference>
<dbReference type="PANTHER" id="PTHR21240">
    <property type="entry name" value="2-AMINO-3-CARBOXYLMUCONATE-6-SEMIALDEHYDE DECARBOXYLASE"/>
    <property type="match status" value="1"/>
</dbReference>
<sequence length="321" mass="36836">MGEKYKIIDSLCYLPTEEVMLDLIASLPPQMAGYLKDVFGPRVAPVLGMMPEELYRMKTTLPNDVLREELKPRVQPLITPIEEFMKQLDEMGVEKAVIFNLDEESKSGIKGLKNDYYADMVKRYPDRFVGVAGIDPLKGMDAVREIRRCYDLGLRGIAVRPFMFQIPPHHAKMYPLYSTCVELDIPVWFHLSINYSTHTMEVERPIYLDIVAQDFPELKMIAGHGGWPWVEEMVAVAWRNKNIYIDIASYLPKYLGTPGAGWEALIRYGNSILKDKILFGSTWLFMGLSIKELADGVMELPLKEEVKRKWVYENAKSLFGL</sequence>
<accession>A0A9D8PSA8</accession>
<organism evidence="3 4">
    <name type="scientific">Candidatus Zymogenus saltonus</name>
    <dbReference type="NCBI Taxonomy" id="2844893"/>
    <lineage>
        <taxon>Bacteria</taxon>
        <taxon>Deltaproteobacteria</taxon>
        <taxon>Candidatus Zymogenia</taxon>
        <taxon>Candidatus Zymogeniales</taxon>
        <taxon>Candidatus Zymogenaceae</taxon>
        <taxon>Candidatus Zymogenus</taxon>
    </lineage>
</organism>
<protein>
    <submittedName>
        <fullName evidence="3">Amidohydrolase</fullName>
    </submittedName>
</protein>
<gene>
    <name evidence="3" type="ORF">JW984_15770</name>
</gene>
<comment type="caution">
    <text evidence="3">The sequence shown here is derived from an EMBL/GenBank/DDBJ whole genome shotgun (WGS) entry which is preliminary data.</text>
</comment>
<dbReference type="EMBL" id="JAFGIX010000086">
    <property type="protein sequence ID" value="MBN1574655.1"/>
    <property type="molecule type" value="Genomic_DNA"/>
</dbReference>
<dbReference type="AlphaFoldDB" id="A0A9D8PSA8"/>
<dbReference type="GO" id="GO:0016787">
    <property type="term" value="F:hydrolase activity"/>
    <property type="evidence" value="ECO:0007669"/>
    <property type="project" value="InterPro"/>
</dbReference>
<dbReference type="GO" id="GO:0016831">
    <property type="term" value="F:carboxy-lyase activity"/>
    <property type="evidence" value="ECO:0007669"/>
    <property type="project" value="InterPro"/>
</dbReference>
<dbReference type="InterPro" id="IPR032465">
    <property type="entry name" value="ACMSD"/>
</dbReference>
<reference evidence="3" key="2">
    <citation type="submission" date="2021-01" db="EMBL/GenBank/DDBJ databases">
        <authorList>
            <person name="Hahn C.R."/>
            <person name="Youssef N.H."/>
            <person name="Elshahed M."/>
        </authorList>
    </citation>
    <scope>NUCLEOTIDE SEQUENCE</scope>
    <source>
        <strain evidence="3">Zod_Metabat.24</strain>
    </source>
</reference>
<proteinExistence type="predicted"/>
<dbReference type="Pfam" id="PF04909">
    <property type="entry name" value="Amidohydro_2"/>
    <property type="match status" value="1"/>
</dbReference>
<dbReference type="Proteomes" id="UP000809273">
    <property type="component" value="Unassembled WGS sequence"/>
</dbReference>
<evidence type="ECO:0000313" key="3">
    <source>
        <dbReference type="EMBL" id="MBN1574655.1"/>
    </source>
</evidence>
<dbReference type="InterPro" id="IPR032466">
    <property type="entry name" value="Metal_Hydrolase"/>
</dbReference>
<name>A0A9D8PSA8_9DELT</name>
<evidence type="ECO:0000259" key="2">
    <source>
        <dbReference type="Pfam" id="PF04909"/>
    </source>
</evidence>
<dbReference type="SUPFAM" id="SSF51556">
    <property type="entry name" value="Metallo-dependent hydrolases"/>
    <property type="match status" value="1"/>
</dbReference>
<reference evidence="3" key="1">
    <citation type="journal article" date="2021" name="Environ. Microbiol.">
        <title>Genomic characterization of three novel Desulfobacterota classes expand the metabolic and phylogenetic diversity of the phylum.</title>
        <authorList>
            <person name="Murphy C.L."/>
            <person name="Biggerstaff J."/>
            <person name="Eichhorn A."/>
            <person name="Ewing E."/>
            <person name="Shahan R."/>
            <person name="Soriano D."/>
            <person name="Stewart S."/>
            <person name="VanMol K."/>
            <person name="Walker R."/>
            <person name="Walters P."/>
            <person name="Elshahed M.S."/>
            <person name="Youssef N.H."/>
        </authorList>
    </citation>
    <scope>NUCLEOTIDE SEQUENCE</scope>
    <source>
        <strain evidence="3">Zod_Metabat.24</strain>
    </source>
</reference>
<dbReference type="Gene3D" id="3.20.20.140">
    <property type="entry name" value="Metal-dependent hydrolases"/>
    <property type="match status" value="1"/>
</dbReference>